<organism evidence="1 2">
    <name type="scientific">Pelotomaculum thermopropionicum (strain DSM 13744 / JCM 10971 / SI)</name>
    <dbReference type="NCBI Taxonomy" id="370438"/>
    <lineage>
        <taxon>Bacteria</taxon>
        <taxon>Bacillati</taxon>
        <taxon>Bacillota</taxon>
        <taxon>Clostridia</taxon>
        <taxon>Eubacteriales</taxon>
        <taxon>Desulfotomaculaceae</taxon>
        <taxon>Pelotomaculum</taxon>
    </lineage>
</organism>
<dbReference type="eggNOG" id="COG0438">
    <property type="taxonomic scope" value="Bacteria"/>
</dbReference>
<proteinExistence type="predicted"/>
<dbReference type="CAZy" id="GT4">
    <property type="family name" value="Glycosyltransferase Family 4"/>
</dbReference>
<dbReference type="SUPFAM" id="SSF53756">
    <property type="entry name" value="UDP-Glycosyltransferase/glycogen phosphorylase"/>
    <property type="match status" value="1"/>
</dbReference>
<keyword evidence="2" id="KW-1185">Reference proteome</keyword>
<reference evidence="2" key="1">
    <citation type="journal article" date="2008" name="Genome Res.">
        <title>The genome of Pelotomaculum thermopropionicum reveals niche-associated evolution in anaerobic microbiota.</title>
        <authorList>
            <person name="Kosaka T."/>
            <person name="Kato S."/>
            <person name="Shimoyama T."/>
            <person name="Ishii S."/>
            <person name="Abe T."/>
            <person name="Watanabe K."/>
        </authorList>
    </citation>
    <scope>NUCLEOTIDE SEQUENCE [LARGE SCALE GENOMIC DNA]</scope>
    <source>
        <strain evidence="2">DSM 13744 / JCM 10971 / SI</strain>
    </source>
</reference>
<dbReference type="PANTHER" id="PTHR12526:SF630">
    <property type="entry name" value="GLYCOSYLTRANSFERASE"/>
    <property type="match status" value="1"/>
</dbReference>
<dbReference type="AlphaFoldDB" id="A5CZ44"/>
<dbReference type="Pfam" id="PF13692">
    <property type="entry name" value="Glyco_trans_1_4"/>
    <property type="match status" value="1"/>
</dbReference>
<name>A5CZ44_PELTS</name>
<dbReference type="GO" id="GO:0016740">
    <property type="term" value="F:transferase activity"/>
    <property type="evidence" value="ECO:0007669"/>
    <property type="project" value="UniProtKB-KW"/>
</dbReference>
<evidence type="ECO:0000313" key="1">
    <source>
        <dbReference type="EMBL" id="BAF60754.1"/>
    </source>
</evidence>
<evidence type="ECO:0000313" key="2">
    <source>
        <dbReference type="Proteomes" id="UP000006556"/>
    </source>
</evidence>
<dbReference type="Gene3D" id="3.40.50.2000">
    <property type="entry name" value="Glycogen Phosphorylase B"/>
    <property type="match status" value="1"/>
</dbReference>
<gene>
    <name evidence="1" type="ordered locus">PTH_2573</name>
</gene>
<dbReference type="PANTHER" id="PTHR12526">
    <property type="entry name" value="GLYCOSYLTRANSFERASE"/>
    <property type="match status" value="1"/>
</dbReference>
<dbReference type="STRING" id="370438.PTH_2573"/>
<dbReference type="Proteomes" id="UP000006556">
    <property type="component" value="Chromosome"/>
</dbReference>
<dbReference type="HOGENOM" id="CLU_541686_0_0_9"/>
<keyword evidence="1" id="KW-0808">Transferase</keyword>
<accession>A5CZ44</accession>
<sequence>MLSLIPMNNCLVGRKFFKKLGGFSSSFLLQRYFWWEFCLRAARKILINQVDIPALECRWSWYNYPFRYFSPLNGDLAARLLNQTLEVRSIQDSCSVTFDGMSSLLSNLHEETAKRLERYLQLTCENTSLYDKYIKEINVPKNFNINSEYLNQIYRKAKTMFPRPLRITIIGGLNEPAHNQLCFFNYFEIVKDWGILTWRTILDTACNSADLINSDLVIFSRVKSDNGCRLMDFCNQQKIPTIYMIDDNWFWVGKEWPDYSNIFAPGLPFFENFLYCLKRADLVLTYNPLLAEDIKPYAKRICRLDTNIKLSLFPRNTRRNDGVTRAGYVGSYRQDNIAFEALAEVMRKREKVFLFVMSNRLPESFSSLPKSRVEFHPYVFNYEEYAKIVCEKSVDILVAPLGYTRFERSKCPNKYLEITAAGAVGVYSDVEPYLSCVRDGYNGLIVKNNIESWSSAILKLVDDCDFRRQLLENAEKDIRERFTTERMLLPFLKMLKDALGGSC</sequence>
<dbReference type="EMBL" id="AP009389">
    <property type="protein sequence ID" value="BAF60754.1"/>
    <property type="molecule type" value="Genomic_DNA"/>
</dbReference>
<dbReference type="KEGG" id="pth:PTH_2573"/>
<protein>
    <submittedName>
        <fullName evidence="1">Hypothetical glycosyltransferase</fullName>
    </submittedName>
</protein>